<reference evidence="3" key="2">
    <citation type="submission" date="2020-02" db="EMBL/GenBank/DDBJ databases">
        <authorList>
            <person name="Gilchrist C.L.M."/>
            <person name="Chooi Y.-H."/>
        </authorList>
    </citation>
    <scope>NUCLEOTIDE SEQUENCE</scope>
    <source>
        <strain evidence="3">MST-FP2251</strain>
    </source>
</reference>
<accession>A0AAD4GW53</accession>
<evidence type="ECO:0000256" key="1">
    <source>
        <dbReference type="SAM" id="MobiDB-lite"/>
    </source>
</evidence>
<feature type="transmembrane region" description="Helical" evidence="2">
    <location>
        <begin position="12"/>
        <end position="36"/>
    </location>
</feature>
<gene>
    <name evidence="3" type="ORF">FE257_003958</name>
</gene>
<name>A0AAD4GW53_ASPNN</name>
<dbReference type="Proteomes" id="UP001194746">
    <property type="component" value="Unassembled WGS sequence"/>
</dbReference>
<evidence type="ECO:0000256" key="2">
    <source>
        <dbReference type="SAM" id="Phobius"/>
    </source>
</evidence>
<dbReference type="EMBL" id="VCAU01000018">
    <property type="protein sequence ID" value="KAF9891491.1"/>
    <property type="molecule type" value="Genomic_DNA"/>
</dbReference>
<organism evidence="3 4">
    <name type="scientific">Aspergillus nanangensis</name>
    <dbReference type="NCBI Taxonomy" id="2582783"/>
    <lineage>
        <taxon>Eukaryota</taxon>
        <taxon>Fungi</taxon>
        <taxon>Dikarya</taxon>
        <taxon>Ascomycota</taxon>
        <taxon>Pezizomycotina</taxon>
        <taxon>Eurotiomycetes</taxon>
        <taxon>Eurotiomycetidae</taxon>
        <taxon>Eurotiales</taxon>
        <taxon>Aspergillaceae</taxon>
        <taxon>Aspergillus</taxon>
        <taxon>Aspergillus subgen. Circumdati</taxon>
    </lineage>
</organism>
<feature type="transmembrane region" description="Helical" evidence="2">
    <location>
        <begin position="82"/>
        <end position="101"/>
    </location>
</feature>
<sequence length="815" mass="88705">MVDVSVADASGIIAAVVFIIQIFIPLAVGLTLVGLAREQESAVTWSVLSRSLQSTLWPTILRSDTTASTGVRRTIKLCTSMIPGALGVLAIASIVTPLGLYDSLSPSSTPVLQDFQYIHDPTVMGNATPPRSPLDFNRVCGSFYQIACPGSNTFVVHKKQGGLNVTKTPFGVNTTIPQNITDAFDSGRKSFDSSVSSIWDIQWRSYVNRQDDDYNNGSRRVEGTYRPIQQVFLEDGYPIVEGLVVDAVNGGVGFRNHSIPTSPGHGVTWEEDLLWIQPETSCVNTNLTLDLTLDSIGGVQHLVLTDHGGFVNVPRKLPNRTYSSMQDELDLAYHAARGAYINNMWTMFYMNVTNPANKSTNTDLFQYLDSHLGKQFTLPNETVSARAIKTGRIATFLETLANQLDSTNANKTDYAKGVYSNPFHFTIDDFDTISTMCEYTDELSPVNINSVALSCGVMYGAATPSDGSNAFTWDPLTTWSIPLYTCASATKAMLKTVSFRYNGTTGTGLKGLTVSSIHDKHYPSKESTPYWAVERRDDLVVSDVTPLWGMVSASYKDTPHPDLDVIQSDHLWLPSGGSMLTIDLSSDNAPAAQFPYKALKAIYQIGESSDFSSVATDALADYSGRTNAGMFTKWQRLTQSPADVAKVFNVIWTDIAANAVVGTRAWNWSARPDSLALPEDQAPGSTLGVKVLPFERHLGYQLPYAIPAIFVAVVVGVILLATVAVVVMGRVGVGKMRRFLNNTSVGRSFTTFLYPENSHRQAKTGSWIGNAGVNVVDLSGHTPVGEGGMDDRRTSDHEPLIDSKGAQQMLRPMNG</sequence>
<keyword evidence="2" id="KW-0472">Membrane</keyword>
<keyword evidence="2" id="KW-0812">Transmembrane</keyword>
<evidence type="ECO:0000313" key="3">
    <source>
        <dbReference type="EMBL" id="KAF9891491.1"/>
    </source>
</evidence>
<evidence type="ECO:0000313" key="4">
    <source>
        <dbReference type="Proteomes" id="UP001194746"/>
    </source>
</evidence>
<proteinExistence type="predicted"/>
<feature type="region of interest" description="Disordered" evidence="1">
    <location>
        <begin position="782"/>
        <end position="805"/>
    </location>
</feature>
<feature type="transmembrane region" description="Helical" evidence="2">
    <location>
        <begin position="704"/>
        <end position="728"/>
    </location>
</feature>
<keyword evidence="2" id="KW-1133">Transmembrane helix</keyword>
<keyword evidence="4" id="KW-1185">Reference proteome</keyword>
<comment type="caution">
    <text evidence="3">The sequence shown here is derived from an EMBL/GenBank/DDBJ whole genome shotgun (WGS) entry which is preliminary data.</text>
</comment>
<dbReference type="AlphaFoldDB" id="A0AAD4GW53"/>
<reference evidence="3" key="1">
    <citation type="journal article" date="2019" name="Beilstein J. Org. Chem.">
        <title>Nanangenines: drimane sesquiterpenoids as the dominant metabolite cohort of a novel Australian fungus, Aspergillus nanangensis.</title>
        <authorList>
            <person name="Lacey H.J."/>
            <person name="Gilchrist C.L.M."/>
            <person name="Crombie A."/>
            <person name="Kalaitzis J.A."/>
            <person name="Vuong D."/>
            <person name="Rutledge P.J."/>
            <person name="Turner P."/>
            <person name="Pitt J.I."/>
            <person name="Lacey E."/>
            <person name="Chooi Y.H."/>
            <person name="Piggott A.M."/>
        </authorList>
    </citation>
    <scope>NUCLEOTIDE SEQUENCE</scope>
    <source>
        <strain evidence="3">MST-FP2251</strain>
    </source>
</reference>
<protein>
    <submittedName>
        <fullName evidence="3">Uncharacterized protein</fullName>
    </submittedName>
</protein>
<feature type="compositionally biased region" description="Basic and acidic residues" evidence="1">
    <location>
        <begin position="789"/>
        <end position="801"/>
    </location>
</feature>